<dbReference type="InterPro" id="IPR011856">
    <property type="entry name" value="tRNA_endonuc-like_dom_sf"/>
</dbReference>
<keyword evidence="2" id="KW-0819">tRNA processing</keyword>
<evidence type="ECO:0000259" key="3">
    <source>
        <dbReference type="Pfam" id="PF09631"/>
    </source>
</evidence>
<dbReference type="InterPro" id="IPR036167">
    <property type="entry name" value="tRNA_intron_Endo_cat-like_sf"/>
</dbReference>
<name>A0A1E1W1R1_PECGO</name>
<dbReference type="PANTHER" id="PTHR28582">
    <property type="entry name" value="TRNA-SPLICING ENDONUCLEASE SUBUNIT SEN15"/>
    <property type="match status" value="1"/>
</dbReference>
<dbReference type="Pfam" id="PF09631">
    <property type="entry name" value="Sen15"/>
    <property type="match status" value="1"/>
</dbReference>
<dbReference type="InterPro" id="IPR018593">
    <property type="entry name" value="tRNA-endonuc_su_Sen15"/>
</dbReference>
<accession>A0A1E1W1R1</accession>
<dbReference type="GO" id="GO:0006388">
    <property type="term" value="P:tRNA splicing, via endonucleolytic cleavage and ligation"/>
    <property type="evidence" value="ECO:0007669"/>
    <property type="project" value="InterPro"/>
</dbReference>
<comment type="similarity">
    <text evidence="1">Belongs to the SEN15 family.</text>
</comment>
<sequence>LNLVYCLNKMDVETKIKEDMRGLGCESDIKISLAYQLYIHLIDEKLMYDTEYCYNKDIDALYIVARPSKNEKMNIYVPIPTSEDISMDKINEMQENLCTIETGPAINLAFTEADSTTVIYSFTKGLIERQNVEKAAANRNERRSFINSELKKNKNNILNDAMNGGIVDEDDCMILE</sequence>
<gene>
    <name evidence="4" type="ORF">g.17250</name>
</gene>
<evidence type="ECO:0000256" key="2">
    <source>
        <dbReference type="ARBA" id="ARBA00022694"/>
    </source>
</evidence>
<evidence type="ECO:0000256" key="1">
    <source>
        <dbReference type="ARBA" id="ARBA00006091"/>
    </source>
</evidence>
<feature type="domain" description="tRNA-splicing endonuclease subunit Sen15" evidence="3">
    <location>
        <begin position="36"/>
        <end position="128"/>
    </location>
</feature>
<feature type="non-terminal residue" evidence="4">
    <location>
        <position position="1"/>
    </location>
</feature>
<dbReference type="PANTHER" id="PTHR28582:SF1">
    <property type="entry name" value="TRNA-SPLICING ENDONUCLEASE SUBUNIT SEN15"/>
    <property type="match status" value="1"/>
</dbReference>
<dbReference type="GO" id="GO:0003676">
    <property type="term" value="F:nucleic acid binding"/>
    <property type="evidence" value="ECO:0007669"/>
    <property type="project" value="InterPro"/>
</dbReference>
<proteinExistence type="inferred from homology"/>
<protein>
    <recommendedName>
        <fullName evidence="3">tRNA-splicing endonuclease subunit Sen15 domain-containing protein</fullName>
    </recommendedName>
</protein>
<dbReference type="OrthoDB" id="10002170at2759"/>
<reference evidence="4" key="1">
    <citation type="submission" date="2015-09" db="EMBL/GenBank/DDBJ databases">
        <title>De novo assembly of Pectinophora gossypiella (Pink Bollworm) gut transcriptome.</title>
        <authorList>
            <person name="Tassone E.E."/>
        </authorList>
    </citation>
    <scope>NUCLEOTIDE SEQUENCE</scope>
</reference>
<dbReference type="Gene3D" id="3.40.1350.10">
    <property type="match status" value="1"/>
</dbReference>
<dbReference type="SUPFAM" id="SSF53032">
    <property type="entry name" value="tRNA-intron endonuclease catalytic domain-like"/>
    <property type="match status" value="1"/>
</dbReference>
<dbReference type="AlphaFoldDB" id="A0A1E1W1R1"/>
<evidence type="ECO:0000313" key="4">
    <source>
        <dbReference type="EMBL" id="JAT80864.1"/>
    </source>
</evidence>
<dbReference type="GO" id="GO:0005634">
    <property type="term" value="C:nucleus"/>
    <property type="evidence" value="ECO:0007669"/>
    <property type="project" value="UniProtKB-ARBA"/>
</dbReference>
<organism evidence="4">
    <name type="scientific">Pectinophora gossypiella</name>
    <name type="common">Cotton pink bollworm</name>
    <name type="synonym">Depressaria gossypiella</name>
    <dbReference type="NCBI Taxonomy" id="13191"/>
    <lineage>
        <taxon>Eukaryota</taxon>
        <taxon>Metazoa</taxon>
        <taxon>Ecdysozoa</taxon>
        <taxon>Arthropoda</taxon>
        <taxon>Hexapoda</taxon>
        <taxon>Insecta</taxon>
        <taxon>Pterygota</taxon>
        <taxon>Neoptera</taxon>
        <taxon>Endopterygota</taxon>
        <taxon>Lepidoptera</taxon>
        <taxon>Glossata</taxon>
        <taxon>Ditrysia</taxon>
        <taxon>Gelechioidea</taxon>
        <taxon>Gelechiidae</taxon>
        <taxon>Apatetrinae</taxon>
        <taxon>Pectinophora</taxon>
    </lineage>
</organism>
<dbReference type="EMBL" id="GDQN01010190">
    <property type="protein sequence ID" value="JAT80864.1"/>
    <property type="molecule type" value="Transcribed_RNA"/>
</dbReference>